<name>A0A284QPE8_ARMOS</name>
<keyword evidence="2" id="KW-1185">Reference proteome</keyword>
<evidence type="ECO:0000313" key="2">
    <source>
        <dbReference type="Proteomes" id="UP000219338"/>
    </source>
</evidence>
<organism evidence="1 2">
    <name type="scientific">Armillaria ostoyae</name>
    <name type="common">Armillaria root rot fungus</name>
    <dbReference type="NCBI Taxonomy" id="47428"/>
    <lineage>
        <taxon>Eukaryota</taxon>
        <taxon>Fungi</taxon>
        <taxon>Dikarya</taxon>
        <taxon>Basidiomycota</taxon>
        <taxon>Agaricomycotina</taxon>
        <taxon>Agaricomycetes</taxon>
        <taxon>Agaricomycetidae</taxon>
        <taxon>Agaricales</taxon>
        <taxon>Marasmiineae</taxon>
        <taxon>Physalacriaceae</taxon>
        <taxon>Armillaria</taxon>
    </lineage>
</organism>
<evidence type="ECO:0000313" key="1">
    <source>
        <dbReference type="EMBL" id="SJK98345.1"/>
    </source>
</evidence>
<protein>
    <submittedName>
        <fullName evidence="1">Uncharacterized protein</fullName>
    </submittedName>
</protein>
<proteinExistence type="predicted"/>
<dbReference type="Proteomes" id="UP000219338">
    <property type="component" value="Unassembled WGS sequence"/>
</dbReference>
<gene>
    <name evidence="1" type="ORF">ARMOST_01610</name>
</gene>
<dbReference type="EMBL" id="FUEG01000001">
    <property type="protein sequence ID" value="SJK98345.1"/>
    <property type="molecule type" value="Genomic_DNA"/>
</dbReference>
<accession>A0A284QPE8</accession>
<dbReference type="AlphaFoldDB" id="A0A284QPE8"/>
<sequence length="75" mass="8026">MTRRRNVPLGATSIAYGVLSAVDFQSKCSNEDRPDCKGAFESVGSPISLSHQFRFSIGLPDGRIEYLATASSTSA</sequence>
<reference evidence="2" key="1">
    <citation type="journal article" date="2017" name="Nat. Ecol. Evol.">
        <title>Genome expansion and lineage-specific genetic innovations in the forest pathogenic fungi Armillaria.</title>
        <authorList>
            <person name="Sipos G."/>
            <person name="Prasanna A.N."/>
            <person name="Walter M.C."/>
            <person name="O'Connor E."/>
            <person name="Balint B."/>
            <person name="Krizsan K."/>
            <person name="Kiss B."/>
            <person name="Hess J."/>
            <person name="Varga T."/>
            <person name="Slot J."/>
            <person name="Riley R."/>
            <person name="Boka B."/>
            <person name="Rigling D."/>
            <person name="Barry K."/>
            <person name="Lee J."/>
            <person name="Mihaltcheva S."/>
            <person name="LaButti K."/>
            <person name="Lipzen A."/>
            <person name="Waldron R."/>
            <person name="Moloney N.M."/>
            <person name="Sperisen C."/>
            <person name="Kredics L."/>
            <person name="Vagvoelgyi C."/>
            <person name="Patrignani A."/>
            <person name="Fitzpatrick D."/>
            <person name="Nagy I."/>
            <person name="Doyle S."/>
            <person name="Anderson J.B."/>
            <person name="Grigoriev I.V."/>
            <person name="Gueldener U."/>
            <person name="Muensterkoetter M."/>
            <person name="Nagy L.G."/>
        </authorList>
    </citation>
    <scope>NUCLEOTIDE SEQUENCE [LARGE SCALE GENOMIC DNA]</scope>
    <source>
        <strain evidence="2">C18/9</strain>
    </source>
</reference>